<protein>
    <submittedName>
        <fullName evidence="1">Phosphonate C-P lyase system protein PhnG</fullName>
    </submittedName>
</protein>
<evidence type="ECO:0000313" key="1">
    <source>
        <dbReference type="EMBL" id="MDP4302087.1"/>
    </source>
</evidence>
<keyword evidence="1" id="KW-0456">Lyase</keyword>
<comment type="caution">
    <text evidence="1">The sequence shown here is derived from an EMBL/GenBank/DDBJ whole genome shotgun (WGS) entry which is preliminary data.</text>
</comment>
<proteinExistence type="predicted"/>
<accession>A0ABT9G753</accession>
<dbReference type="GO" id="GO:0016829">
    <property type="term" value="F:lyase activity"/>
    <property type="evidence" value="ECO:0007669"/>
    <property type="project" value="UniProtKB-KW"/>
</dbReference>
<evidence type="ECO:0000313" key="2">
    <source>
        <dbReference type="Proteomes" id="UP001235760"/>
    </source>
</evidence>
<keyword evidence="2" id="KW-1185">Reference proteome</keyword>
<dbReference type="Pfam" id="PF06754">
    <property type="entry name" value="PhnG"/>
    <property type="match status" value="1"/>
</dbReference>
<sequence length="160" mass="17180">MTAPDDLDAESVADRQDWLALLAASPRALLAEKAAPWLATQTFEDLRPAEMGLVMLRARISRDGDRFHVGEAPVTRCALRLCTPEDDGLVGIGYVIGRDPERARWTAALDALLQHPGHAADVRTSVLEPLARAVAAARAAEAAQVATTRVHFHTVQGEAA</sequence>
<organism evidence="1 2">
    <name type="scientific">Leptothrix discophora</name>
    <dbReference type="NCBI Taxonomy" id="89"/>
    <lineage>
        <taxon>Bacteria</taxon>
        <taxon>Pseudomonadati</taxon>
        <taxon>Pseudomonadota</taxon>
        <taxon>Betaproteobacteria</taxon>
        <taxon>Burkholderiales</taxon>
        <taxon>Sphaerotilaceae</taxon>
        <taxon>Leptothrix</taxon>
    </lineage>
</organism>
<gene>
    <name evidence="1" type="primary">phnG</name>
    <name evidence="1" type="ORF">Q8X39_15730</name>
</gene>
<reference evidence="1 2" key="1">
    <citation type="submission" date="2023-08" db="EMBL/GenBank/DDBJ databases">
        <authorList>
            <person name="Roldan D.M."/>
            <person name="Menes R.J."/>
        </authorList>
    </citation>
    <scope>NUCLEOTIDE SEQUENCE [LARGE SCALE GENOMIC DNA]</scope>
    <source>
        <strain evidence="1 2">CCM 2812</strain>
    </source>
</reference>
<dbReference type="NCBIfam" id="TIGR03293">
    <property type="entry name" value="PhnG_redo"/>
    <property type="match status" value="1"/>
</dbReference>
<dbReference type="RefSeq" id="WP_305750630.1">
    <property type="nucleotide sequence ID" value="NZ_JAUZEE010000009.1"/>
</dbReference>
<dbReference type="EMBL" id="JAUZEE010000009">
    <property type="protein sequence ID" value="MDP4302087.1"/>
    <property type="molecule type" value="Genomic_DNA"/>
</dbReference>
<dbReference type="Proteomes" id="UP001235760">
    <property type="component" value="Unassembled WGS sequence"/>
</dbReference>
<dbReference type="InterPro" id="IPR009609">
    <property type="entry name" value="Phosphonate_metab_PhnG"/>
</dbReference>
<name>A0ABT9G753_LEPDI</name>